<dbReference type="InterPro" id="IPR020904">
    <property type="entry name" value="Sc_DH/Rdtase_CS"/>
</dbReference>
<dbReference type="PRINTS" id="PR00081">
    <property type="entry name" value="GDHRDH"/>
</dbReference>
<dbReference type="GO" id="GO:0004090">
    <property type="term" value="F:carbonyl reductase (NADPH) activity"/>
    <property type="evidence" value="ECO:0007669"/>
    <property type="project" value="TreeGrafter"/>
</dbReference>
<comment type="similarity">
    <text evidence="1">Belongs to the short-chain dehydrogenases/reductases (SDR) family.</text>
</comment>
<dbReference type="GO" id="GO:0005997">
    <property type="term" value="P:xylulose metabolic process"/>
    <property type="evidence" value="ECO:0007669"/>
    <property type="project" value="TreeGrafter"/>
</dbReference>
<evidence type="ECO:0000256" key="1">
    <source>
        <dbReference type="ARBA" id="ARBA00006484"/>
    </source>
</evidence>
<dbReference type="InterPro" id="IPR051737">
    <property type="entry name" value="L-xylulose/Carbonyl_redctase"/>
</dbReference>
<organism evidence="4 5">
    <name type="scientific">Rhodoplanes roseus</name>
    <dbReference type="NCBI Taxonomy" id="29409"/>
    <lineage>
        <taxon>Bacteria</taxon>
        <taxon>Pseudomonadati</taxon>
        <taxon>Pseudomonadota</taxon>
        <taxon>Alphaproteobacteria</taxon>
        <taxon>Hyphomicrobiales</taxon>
        <taxon>Nitrobacteraceae</taxon>
        <taxon>Rhodoplanes</taxon>
    </lineage>
</organism>
<dbReference type="Pfam" id="PF13561">
    <property type="entry name" value="adh_short_C2"/>
    <property type="match status" value="1"/>
</dbReference>
<dbReference type="FunFam" id="3.40.50.720:FF:000084">
    <property type="entry name" value="Short-chain dehydrogenase reductase"/>
    <property type="match status" value="1"/>
</dbReference>
<sequence>GIGRACVDALAGAGAHVIAVARTAADLDALRETRGDAVEPWVGDVRDDALIGRIRALTQLDVLVNNAGTNKLQPLLEVDDATLDLLLTLNVRAAFKVAQAAAGVMVAAGRGGSIVNISSQMGHVGGPKRAVYAMTKHAIEGLTKAMAIELGAHRIRVNAVAPTVVETSMTAPFFQDPAYREFALSMVPIKEIMQPEDVAAAVLYLASDGARLVTGTSLRVDSGATAQ</sequence>
<name>A0A327KGP1_9BRAD</name>
<keyword evidence="5" id="KW-1185">Reference proteome</keyword>
<dbReference type="Proteomes" id="UP000249130">
    <property type="component" value="Unassembled WGS sequence"/>
</dbReference>
<evidence type="ECO:0000313" key="5">
    <source>
        <dbReference type="Proteomes" id="UP000249130"/>
    </source>
</evidence>
<proteinExistence type="inferred from homology"/>
<dbReference type="GO" id="GO:0006006">
    <property type="term" value="P:glucose metabolic process"/>
    <property type="evidence" value="ECO:0007669"/>
    <property type="project" value="TreeGrafter"/>
</dbReference>
<dbReference type="OrthoDB" id="7255009at2"/>
<dbReference type="Gene3D" id="3.40.50.720">
    <property type="entry name" value="NAD(P)-binding Rossmann-like Domain"/>
    <property type="match status" value="1"/>
</dbReference>
<dbReference type="InterPro" id="IPR036291">
    <property type="entry name" value="NAD(P)-bd_dom_sf"/>
</dbReference>
<dbReference type="SUPFAM" id="SSF51735">
    <property type="entry name" value="NAD(P)-binding Rossmann-fold domains"/>
    <property type="match status" value="1"/>
</dbReference>
<evidence type="ECO:0000313" key="4">
    <source>
        <dbReference type="EMBL" id="RAI34428.1"/>
    </source>
</evidence>
<comment type="caution">
    <text evidence="4">The sequence shown here is derived from an EMBL/GenBank/DDBJ whole genome shotgun (WGS) entry which is preliminary data.</text>
</comment>
<accession>A0A327KGP1</accession>
<dbReference type="EMBL" id="NPEX01000622">
    <property type="protein sequence ID" value="RAI34428.1"/>
    <property type="molecule type" value="Genomic_DNA"/>
</dbReference>
<evidence type="ECO:0000256" key="3">
    <source>
        <dbReference type="ARBA" id="ARBA00022857"/>
    </source>
</evidence>
<gene>
    <name evidence="4" type="ORF">CH341_31390</name>
</gene>
<dbReference type="RefSeq" id="WP_111423704.1">
    <property type="nucleotide sequence ID" value="NZ_NPEX01000622.1"/>
</dbReference>
<dbReference type="PANTHER" id="PTHR44252:SF3">
    <property type="entry name" value="D-ERYTHRULOSE REDUCTASE-RELATED"/>
    <property type="match status" value="1"/>
</dbReference>
<dbReference type="PANTHER" id="PTHR44252">
    <property type="entry name" value="D-ERYTHRULOSE REDUCTASE"/>
    <property type="match status" value="1"/>
</dbReference>
<dbReference type="PRINTS" id="PR00080">
    <property type="entry name" value="SDRFAMILY"/>
</dbReference>
<dbReference type="GO" id="GO:0050038">
    <property type="term" value="F:L-xylulose reductase (NADPH) activity"/>
    <property type="evidence" value="ECO:0007669"/>
    <property type="project" value="TreeGrafter"/>
</dbReference>
<reference evidence="4 5" key="1">
    <citation type="submission" date="2017-07" db="EMBL/GenBank/DDBJ databases">
        <title>Draft Genome Sequences of Select Purple Nonsulfur Bacteria.</title>
        <authorList>
            <person name="Lasarre B."/>
            <person name="Mckinlay J.B."/>
        </authorList>
    </citation>
    <scope>NUCLEOTIDE SEQUENCE [LARGE SCALE GENOMIC DNA]</scope>
    <source>
        <strain evidence="4 5">DSM 5909</strain>
    </source>
</reference>
<comment type="subunit">
    <text evidence="2">Homotetramer.</text>
</comment>
<protein>
    <submittedName>
        <fullName evidence="4">3-oxoacyl-ACP reductase</fullName>
    </submittedName>
</protein>
<dbReference type="InterPro" id="IPR002347">
    <property type="entry name" value="SDR_fam"/>
</dbReference>
<keyword evidence="3" id="KW-0521">NADP</keyword>
<evidence type="ECO:0000256" key="2">
    <source>
        <dbReference type="ARBA" id="ARBA00011881"/>
    </source>
</evidence>
<dbReference type="PROSITE" id="PS00061">
    <property type="entry name" value="ADH_SHORT"/>
    <property type="match status" value="1"/>
</dbReference>
<feature type="non-terminal residue" evidence="4">
    <location>
        <position position="1"/>
    </location>
</feature>
<dbReference type="AlphaFoldDB" id="A0A327KGP1"/>